<accession>A0ABW9WHR4</accession>
<evidence type="ECO:0000313" key="4">
    <source>
        <dbReference type="EMBL" id="MYN40692.1"/>
    </source>
</evidence>
<keyword evidence="2" id="KW-0472">Membrane</keyword>
<evidence type="ECO:0000313" key="5">
    <source>
        <dbReference type="Proteomes" id="UP000466332"/>
    </source>
</evidence>
<name>A0ABW9WHR4_9BURK</name>
<proteinExistence type="inferred from homology"/>
<feature type="coiled-coil region" evidence="3">
    <location>
        <begin position="232"/>
        <end position="289"/>
    </location>
</feature>
<keyword evidence="5" id="KW-1185">Reference proteome</keyword>
<dbReference type="EMBL" id="WWCS01000009">
    <property type="protein sequence ID" value="MYN40692.1"/>
    <property type="molecule type" value="Genomic_DNA"/>
</dbReference>
<sequence length="548" mass="56370">MHLGAAIAATALAAFPAASRARVATRTIAATRAAGAALAARAAIARTQLAPRITALAASFANAPAATVLAVAVRLLIAVLATGCAAGPDFVRPAAPTVTGYTAAPLPTATASGPVAGGEAQHYAKGQAVSAQWWTVFGSDQLNQLVAAALQANPDLQAADAALRAASETAAAERGAFLPTADLHLLPTRQRVADTLSSPTASGANLYTLHTAQLSIGYTPDVFGATRRQVEAADAQTDLARYQRDAARLTLTTSIVNAAIGEAALRAQLDAMQQQATMARQQLDAVRKQQQAGQLGAADVAAQEAALAQVEATLPPLHKQLAQQHNLLSALAGRYPSEGSAERLDFSKLTLATELPLSLPAQLVEQRPDIRAAEAQLHAASAQIGIAAAARLPNIALTGTLGSSALSAGTLFKAGGGFWSIGADLAQPLFHGGALLHQQRAAEASYDQAAAQYRSTVLTAFQNVADTLHAIDADAQSLRAAAAAEQAAHKSWSIAQRQWQLGLTGNLPVLQAGQVWQQASIALIQAQASRYTDTVALYQALGGGWQGE</sequence>
<feature type="chain" id="PRO_5044979681" evidence="2">
    <location>
        <begin position="21"/>
        <end position="548"/>
    </location>
</feature>
<dbReference type="NCBIfam" id="TIGR01845">
    <property type="entry name" value="outer_NodT"/>
    <property type="match status" value="1"/>
</dbReference>
<dbReference type="Proteomes" id="UP000466332">
    <property type="component" value="Unassembled WGS sequence"/>
</dbReference>
<evidence type="ECO:0000256" key="1">
    <source>
        <dbReference type="ARBA" id="ARBA00007613"/>
    </source>
</evidence>
<evidence type="ECO:0000256" key="2">
    <source>
        <dbReference type="RuleBase" id="RU362097"/>
    </source>
</evidence>
<protein>
    <submittedName>
        <fullName evidence="4">Efflux transporter outer membrane subunit</fullName>
    </submittedName>
</protein>
<dbReference type="InterPro" id="IPR003423">
    <property type="entry name" value="OMP_efflux"/>
</dbReference>
<comment type="similarity">
    <text evidence="1 2">Belongs to the outer membrane factor (OMF) (TC 1.B.17) family.</text>
</comment>
<evidence type="ECO:0000256" key="3">
    <source>
        <dbReference type="SAM" id="Coils"/>
    </source>
</evidence>
<dbReference type="PANTHER" id="PTHR30203">
    <property type="entry name" value="OUTER MEMBRANE CATION EFFLUX PROTEIN"/>
    <property type="match status" value="1"/>
</dbReference>
<keyword evidence="3" id="KW-0175">Coiled coil</keyword>
<comment type="caution">
    <text evidence="4">The sequence shown here is derived from an EMBL/GenBank/DDBJ whole genome shotgun (WGS) entry which is preliminary data.</text>
</comment>
<dbReference type="SUPFAM" id="SSF56954">
    <property type="entry name" value="Outer membrane efflux proteins (OEP)"/>
    <property type="match status" value="1"/>
</dbReference>
<organism evidence="4 5">
    <name type="scientific">Duganella margarita</name>
    <dbReference type="NCBI Taxonomy" id="2692170"/>
    <lineage>
        <taxon>Bacteria</taxon>
        <taxon>Pseudomonadati</taxon>
        <taxon>Pseudomonadota</taxon>
        <taxon>Betaproteobacteria</taxon>
        <taxon>Burkholderiales</taxon>
        <taxon>Oxalobacteraceae</taxon>
        <taxon>Telluria group</taxon>
        <taxon>Duganella</taxon>
    </lineage>
</organism>
<reference evidence="4 5" key="1">
    <citation type="submission" date="2019-12" db="EMBL/GenBank/DDBJ databases">
        <title>Novel species isolated from a subtropical stream in China.</title>
        <authorList>
            <person name="Lu H."/>
        </authorList>
    </citation>
    <scope>NUCLEOTIDE SEQUENCE [LARGE SCALE GENOMIC DNA]</scope>
    <source>
        <strain evidence="4 5">FT109W</strain>
    </source>
</reference>
<keyword evidence="2" id="KW-0564">Palmitate</keyword>
<gene>
    <name evidence="4" type="ORF">GTP55_15055</name>
</gene>
<dbReference type="Gene3D" id="2.20.200.10">
    <property type="entry name" value="Outer membrane efflux proteins (OEP)"/>
    <property type="match status" value="1"/>
</dbReference>
<feature type="signal peptide" evidence="2">
    <location>
        <begin position="1"/>
        <end position="20"/>
    </location>
</feature>
<keyword evidence="2" id="KW-0449">Lipoprotein</keyword>
<keyword evidence="2" id="KW-0812">Transmembrane</keyword>
<dbReference type="Gene3D" id="1.20.1600.10">
    <property type="entry name" value="Outer membrane efflux proteins (OEP)"/>
    <property type="match status" value="1"/>
</dbReference>
<keyword evidence="2" id="KW-0732">Signal</keyword>
<dbReference type="InterPro" id="IPR010131">
    <property type="entry name" value="MdtP/NodT-like"/>
</dbReference>
<dbReference type="Pfam" id="PF02321">
    <property type="entry name" value="OEP"/>
    <property type="match status" value="2"/>
</dbReference>
<keyword evidence="2" id="KW-1134">Transmembrane beta strand</keyword>
<dbReference type="PANTHER" id="PTHR30203:SF33">
    <property type="entry name" value="BLR4455 PROTEIN"/>
    <property type="match status" value="1"/>
</dbReference>
<comment type="subcellular location">
    <subcellularLocation>
        <location evidence="2">Cell membrane</location>
        <topology evidence="2">Lipid-anchor</topology>
    </subcellularLocation>
</comment>